<feature type="domain" description="PIN" evidence="1">
    <location>
        <begin position="5"/>
        <end position="120"/>
    </location>
</feature>
<accession>A0A843YHI2</accession>
<dbReference type="PANTHER" id="PTHR34610">
    <property type="entry name" value="SSL7007 PROTEIN"/>
    <property type="match status" value="1"/>
</dbReference>
<evidence type="ECO:0000313" key="2">
    <source>
        <dbReference type="EMBL" id="MQQ99168.1"/>
    </source>
</evidence>
<protein>
    <submittedName>
        <fullName evidence="2">Putative toxin-antitoxin system toxin component, PIN family</fullName>
    </submittedName>
</protein>
<reference evidence="2 3" key="1">
    <citation type="submission" date="2019-10" db="EMBL/GenBank/DDBJ databases">
        <title>Glaciimonas soli sp. nov., a psychrophilic bacterium isolated from the forest soil of a high elevation mountain in Taiwan.</title>
        <authorList>
            <person name="Wang L.-T."/>
            <person name="Shieh W.Y."/>
        </authorList>
    </citation>
    <scope>NUCLEOTIDE SEQUENCE [LARGE SCALE GENOMIC DNA]</scope>
    <source>
        <strain evidence="2 3">GS1</strain>
    </source>
</reference>
<name>A0A843YHI2_9BURK</name>
<evidence type="ECO:0000259" key="1">
    <source>
        <dbReference type="Pfam" id="PF13470"/>
    </source>
</evidence>
<dbReference type="RefSeq" id="WP_153232777.1">
    <property type="nucleotide sequence ID" value="NZ_WINI01000001.1"/>
</dbReference>
<comment type="caution">
    <text evidence="2">The sequence shown here is derived from an EMBL/GenBank/DDBJ whole genome shotgun (WGS) entry which is preliminary data.</text>
</comment>
<dbReference type="OrthoDB" id="9802272at2"/>
<dbReference type="InterPro" id="IPR002850">
    <property type="entry name" value="PIN_toxin-like"/>
</dbReference>
<dbReference type="PANTHER" id="PTHR34610:SF3">
    <property type="entry name" value="SSL7007 PROTEIN"/>
    <property type="match status" value="1"/>
</dbReference>
<proteinExistence type="predicted"/>
<dbReference type="InterPro" id="IPR002716">
    <property type="entry name" value="PIN_dom"/>
</dbReference>
<gene>
    <name evidence="2" type="ORF">GEV47_00520</name>
</gene>
<dbReference type="AlphaFoldDB" id="A0A843YHI2"/>
<evidence type="ECO:0000313" key="3">
    <source>
        <dbReference type="Proteomes" id="UP000451565"/>
    </source>
</evidence>
<keyword evidence="3" id="KW-1185">Reference proteome</keyword>
<dbReference type="SUPFAM" id="SSF88723">
    <property type="entry name" value="PIN domain-like"/>
    <property type="match status" value="1"/>
</dbReference>
<sequence length="149" mass="16518">MIPNRIVIDTNVCLDLFVFRDPRWAALMAALESGAVEAVTRADCRMEWQMVLHYSHLPITDESRPAINAQFDALITCMAPEALSPRTDIRLPICTDKDDQKFLELALGANAAMLISKDKAVLKLARKTAKLGLFSIIAPQAWQAPSLPE</sequence>
<dbReference type="EMBL" id="WINI01000001">
    <property type="protein sequence ID" value="MQQ99168.1"/>
    <property type="molecule type" value="Genomic_DNA"/>
</dbReference>
<dbReference type="InterPro" id="IPR029060">
    <property type="entry name" value="PIN-like_dom_sf"/>
</dbReference>
<dbReference type="NCBIfam" id="TIGR00305">
    <property type="entry name" value="putative toxin-antitoxin system toxin component, PIN family"/>
    <property type="match status" value="1"/>
</dbReference>
<dbReference type="Pfam" id="PF13470">
    <property type="entry name" value="PIN_3"/>
    <property type="match status" value="1"/>
</dbReference>
<organism evidence="2 3">
    <name type="scientific">Glaciimonas soli</name>
    <dbReference type="NCBI Taxonomy" id="2590999"/>
    <lineage>
        <taxon>Bacteria</taxon>
        <taxon>Pseudomonadati</taxon>
        <taxon>Pseudomonadota</taxon>
        <taxon>Betaproteobacteria</taxon>
        <taxon>Burkholderiales</taxon>
        <taxon>Oxalobacteraceae</taxon>
        <taxon>Glaciimonas</taxon>
    </lineage>
</organism>
<dbReference type="Proteomes" id="UP000451565">
    <property type="component" value="Unassembled WGS sequence"/>
</dbReference>